<reference evidence="2" key="1">
    <citation type="journal article" date="2015" name="Genome Biol. Evol.">
        <title>Nucleomorph Genome Sequences of Two Chlorarachniophytes, Amorphochlora amoebiformis and Lotharella vacuolata.</title>
        <authorList>
            <person name="Suzuki S."/>
            <person name="Shirato S."/>
            <person name="Hirakawa Y."/>
            <person name="Ishida K."/>
        </authorList>
    </citation>
    <scope>NUCLEOTIDE SEQUENCE</scope>
    <source>
        <strain evidence="2">CCMP240</strain>
    </source>
</reference>
<evidence type="ECO:0000313" key="2">
    <source>
        <dbReference type="EMBL" id="BAS01618.1"/>
    </source>
</evidence>
<keyword evidence="1" id="KW-0472">Membrane</keyword>
<accession>A0A0H5BHK2</accession>
<feature type="transmembrane region" description="Helical" evidence="1">
    <location>
        <begin position="357"/>
        <end position="382"/>
    </location>
</feature>
<sequence length="402" mass="49510">MLGICMCLMDFTFFDEYFNAKYKFHIPNKFTKNRHKFFKKKQKKNKKKTKKRKNSYFRYTLKQDAKIFKNESFDSEKIILPQRFDCRPIYIDLSNDAFLHSNVFKYCCSRTRKINFEKKVFKNPYRIKKVRFQIFRFIKSFEITLSKNNEYFKTSFEEFRRKNSQLAIQNFFYILIKLKKTYQLSLLSFFLILSLIIHNSWLLQTLTIYYLFIAKFLFFNFLYRKHSQNITFKTLNIHSFVSSKFIYSYSYTFFPNELSILLKFPEILNNIHIIKTGLNKTNDEDFFETKTTWFLNNSIIFFITLFENIHLIGLNFFLCLFKFSINNYFCIDIYWLKNKEILLNLTFFWLQNNYKTLIFSTLIIFESIYLKVFELKYFLFIIQHLEKFKIKRFGNLLYYKNF</sequence>
<feature type="transmembrane region" description="Helical" evidence="1">
    <location>
        <begin position="299"/>
        <end position="321"/>
    </location>
</feature>
<proteinExistence type="predicted"/>
<keyword evidence="1" id="KW-0812">Transmembrane</keyword>
<name>A0A0H5BHK2_9EUKA</name>
<evidence type="ECO:0000256" key="1">
    <source>
        <dbReference type="SAM" id="Phobius"/>
    </source>
</evidence>
<feature type="transmembrane region" description="Helical" evidence="1">
    <location>
        <begin position="207"/>
        <end position="223"/>
    </location>
</feature>
<geneLocation type="nucleomorph" evidence="2"/>
<dbReference type="AlphaFoldDB" id="A0A0H5BHK2"/>
<keyword evidence="1" id="KW-1133">Transmembrane helix</keyword>
<dbReference type="EMBL" id="AB996600">
    <property type="protein sequence ID" value="BAS01618.1"/>
    <property type="molecule type" value="Genomic_DNA"/>
</dbReference>
<protein>
    <submittedName>
        <fullName evidence="2">Similar to mRNA capping enzyme</fullName>
    </submittedName>
</protein>
<keyword evidence="2" id="KW-0542">Nucleomorph</keyword>
<gene>
    <name evidence="2" type="primary">mce</name>
</gene>
<organism evidence="2">
    <name type="scientific">Lotharella vacuolata</name>
    <dbReference type="NCBI Taxonomy" id="74820"/>
    <lineage>
        <taxon>Eukaryota</taxon>
        <taxon>Sar</taxon>
        <taxon>Rhizaria</taxon>
        <taxon>Cercozoa</taxon>
        <taxon>Chlorarachniophyceae</taxon>
        <taxon>Lotharella</taxon>
    </lineage>
</organism>